<dbReference type="InterPro" id="IPR000182">
    <property type="entry name" value="GNAT_dom"/>
</dbReference>
<dbReference type="Gene3D" id="3.40.630.30">
    <property type="match status" value="1"/>
</dbReference>
<reference evidence="2" key="1">
    <citation type="submission" date="2024-06" db="EMBL/GenBank/DDBJ databases">
        <title>Kribbella sp. strain HUAS MG21 genome sequences.</title>
        <authorList>
            <person name="Mo P."/>
        </authorList>
    </citation>
    <scope>NUCLEOTIDE SEQUENCE</scope>
    <source>
        <strain evidence="2">HUAS MG21</strain>
    </source>
</reference>
<dbReference type="InterPro" id="IPR016181">
    <property type="entry name" value="Acyl_CoA_acyltransferase"/>
</dbReference>
<evidence type="ECO:0000259" key="1">
    <source>
        <dbReference type="PROSITE" id="PS51186"/>
    </source>
</evidence>
<gene>
    <name evidence="2" type="ORF">ABN611_07795</name>
</gene>
<dbReference type="RefSeq" id="WP_350279120.1">
    <property type="nucleotide sequence ID" value="NZ_CP158165.1"/>
</dbReference>
<dbReference type="PROSITE" id="PS51186">
    <property type="entry name" value="GNAT"/>
    <property type="match status" value="1"/>
</dbReference>
<dbReference type="SUPFAM" id="SSF55729">
    <property type="entry name" value="Acyl-CoA N-acyltransferases (Nat)"/>
    <property type="match status" value="1"/>
</dbReference>
<name>A0AAU7TI47_9ACTN</name>
<dbReference type="GO" id="GO:0016747">
    <property type="term" value="F:acyltransferase activity, transferring groups other than amino-acyl groups"/>
    <property type="evidence" value="ECO:0007669"/>
    <property type="project" value="InterPro"/>
</dbReference>
<evidence type="ECO:0000313" key="2">
    <source>
        <dbReference type="EMBL" id="XBV26320.1"/>
    </source>
</evidence>
<accession>A0AAU7TI47</accession>
<dbReference type="Pfam" id="PF00583">
    <property type="entry name" value="Acetyltransf_1"/>
    <property type="match status" value="1"/>
</dbReference>
<sequence length="189" mass="21190">MTLTLTHFTGTETLELVPRLRLLYANAYSEPPYEMSDADIEQFEIRIIKHAGLDGFALVAGRLDERLVGFSYGFTFPPGRWWTGVKTDPPPADVASGPLFAVIELGVHTDFRGRGFSRQLVDTLLAGRPEPFASLISRPGAQAHAMYQRWGWKKVGTTQTYPHWPVEDIDVLPLEDSKLGLTFEDEPRS</sequence>
<feature type="domain" description="N-acetyltransferase" evidence="1">
    <location>
        <begin position="5"/>
        <end position="175"/>
    </location>
</feature>
<dbReference type="EMBL" id="CP158165">
    <property type="protein sequence ID" value="XBV26320.1"/>
    <property type="molecule type" value="Genomic_DNA"/>
</dbReference>
<proteinExistence type="predicted"/>
<organism evidence="2">
    <name type="scientific">Kribbella sp. HUAS MG21</name>
    <dbReference type="NCBI Taxonomy" id="3160966"/>
    <lineage>
        <taxon>Bacteria</taxon>
        <taxon>Bacillati</taxon>
        <taxon>Actinomycetota</taxon>
        <taxon>Actinomycetes</taxon>
        <taxon>Propionibacteriales</taxon>
        <taxon>Kribbellaceae</taxon>
        <taxon>Kribbella</taxon>
    </lineage>
</organism>
<protein>
    <submittedName>
        <fullName evidence="2">GNAT family N-acetyltransferase</fullName>
    </submittedName>
</protein>
<dbReference type="AlphaFoldDB" id="A0AAU7TI47"/>